<evidence type="ECO:0008006" key="4">
    <source>
        <dbReference type="Google" id="ProtNLM"/>
    </source>
</evidence>
<name>A0AAD8F951_BIOPF</name>
<dbReference type="EMBL" id="JASAOG010000073">
    <property type="protein sequence ID" value="KAK0054966.1"/>
    <property type="molecule type" value="Genomic_DNA"/>
</dbReference>
<keyword evidence="1" id="KW-0732">Signal</keyword>
<gene>
    <name evidence="2" type="ORF">Bpfe_015542</name>
</gene>
<keyword evidence="3" id="KW-1185">Reference proteome</keyword>
<dbReference type="AlphaFoldDB" id="A0AAD8F951"/>
<evidence type="ECO:0000313" key="3">
    <source>
        <dbReference type="Proteomes" id="UP001233172"/>
    </source>
</evidence>
<evidence type="ECO:0000313" key="2">
    <source>
        <dbReference type="EMBL" id="KAK0054966.1"/>
    </source>
</evidence>
<organism evidence="2 3">
    <name type="scientific">Biomphalaria pfeifferi</name>
    <name type="common">Bloodfluke planorb</name>
    <name type="synonym">Freshwater snail</name>
    <dbReference type="NCBI Taxonomy" id="112525"/>
    <lineage>
        <taxon>Eukaryota</taxon>
        <taxon>Metazoa</taxon>
        <taxon>Spiralia</taxon>
        <taxon>Lophotrochozoa</taxon>
        <taxon>Mollusca</taxon>
        <taxon>Gastropoda</taxon>
        <taxon>Heterobranchia</taxon>
        <taxon>Euthyneura</taxon>
        <taxon>Panpulmonata</taxon>
        <taxon>Hygrophila</taxon>
        <taxon>Lymnaeoidea</taxon>
        <taxon>Planorbidae</taxon>
        <taxon>Biomphalaria</taxon>
    </lineage>
</organism>
<protein>
    <recommendedName>
        <fullName evidence="4">Ig-like domain-containing protein</fullName>
    </recommendedName>
</protein>
<proteinExistence type="predicted"/>
<evidence type="ECO:0000256" key="1">
    <source>
        <dbReference type="SAM" id="SignalP"/>
    </source>
</evidence>
<dbReference type="Proteomes" id="UP001233172">
    <property type="component" value="Unassembled WGS sequence"/>
</dbReference>
<comment type="caution">
    <text evidence="2">The sequence shown here is derived from an EMBL/GenBank/DDBJ whole genome shotgun (WGS) entry which is preliminary data.</text>
</comment>
<reference evidence="2" key="1">
    <citation type="journal article" date="2023" name="PLoS Negl. Trop. Dis.">
        <title>A genome sequence for Biomphalaria pfeifferi, the major vector snail for the human-infecting parasite Schistosoma mansoni.</title>
        <authorList>
            <person name="Bu L."/>
            <person name="Lu L."/>
            <person name="Laidemitt M.R."/>
            <person name="Zhang S.M."/>
            <person name="Mutuku M."/>
            <person name="Mkoji G."/>
            <person name="Steinauer M."/>
            <person name="Loker E.S."/>
        </authorList>
    </citation>
    <scope>NUCLEOTIDE SEQUENCE</scope>
    <source>
        <strain evidence="2">KasaAsao</strain>
    </source>
</reference>
<accession>A0AAD8F951</accession>
<feature type="chain" id="PRO_5041967394" description="Ig-like domain-containing protein" evidence="1">
    <location>
        <begin position="23"/>
        <end position="429"/>
    </location>
</feature>
<feature type="signal peptide" evidence="1">
    <location>
        <begin position="1"/>
        <end position="22"/>
    </location>
</feature>
<reference evidence="2" key="2">
    <citation type="submission" date="2023-04" db="EMBL/GenBank/DDBJ databases">
        <authorList>
            <person name="Bu L."/>
            <person name="Lu L."/>
            <person name="Laidemitt M.R."/>
            <person name="Zhang S.M."/>
            <person name="Mutuku M."/>
            <person name="Mkoji G."/>
            <person name="Steinauer M."/>
            <person name="Loker E.S."/>
        </authorList>
    </citation>
    <scope>NUCLEOTIDE SEQUENCE</scope>
    <source>
        <strain evidence="2">KasaAsao</strain>
        <tissue evidence="2">Whole Snail</tissue>
    </source>
</reference>
<sequence length="429" mass="48316">MATIWSFSFLLILSGLVAISKCEKRIKLVTTKGFQIFMVGETVEFACSIPSSSRPEMTIFSDYEPKQKLIKTDEKNTEDGMVFYMYMSFIASSIDNARTFLCRVMENSETIHSDPFLINIGIPPNPPIVTGPTKVVVGKEYTWSCLTDGGGFYTPKITFLTADEASLLDSFGVSWSEYSSFKIIPNQNYVYTKRLTIVMSVFQTPFSFMCEVMHPSLLKVKWQRVIINLTSEYNGMPSPSNTLLIDTEKSFSLMKSNKRSKCNVAMMSHIDNFIYLGTLREDNTLPWPEFVKITGVELSTASGFTGNLCMFMLDQKDCNEEQSTMQKLCYCNAYNAALQEYTVIINFTSKAQFSQGKIALWKGHPYFERTSWVMLQKVIESKQFACTGSLLGNAKAKSENSATPLNDGSVFDMLFTLLFTVSTVLLSSQ</sequence>